<dbReference type="InterPro" id="IPR050109">
    <property type="entry name" value="HTH-type_TetR-like_transc_reg"/>
</dbReference>
<evidence type="ECO:0000256" key="4">
    <source>
        <dbReference type="PROSITE-ProRule" id="PRU00335"/>
    </source>
</evidence>
<dbReference type="SUPFAM" id="SSF48498">
    <property type="entry name" value="Tetracyclin repressor-like, C-terminal domain"/>
    <property type="match status" value="1"/>
</dbReference>
<evidence type="ECO:0000313" key="6">
    <source>
        <dbReference type="EMBL" id="AXY55419.1"/>
    </source>
</evidence>
<evidence type="ECO:0000256" key="3">
    <source>
        <dbReference type="ARBA" id="ARBA00023163"/>
    </source>
</evidence>
<dbReference type="Gene3D" id="1.10.357.10">
    <property type="entry name" value="Tetracycline Repressor, domain 2"/>
    <property type="match status" value="1"/>
</dbReference>
<accession>A0A3B7LY77</accession>
<gene>
    <name evidence="6" type="ORF">CDG60_01615</name>
</gene>
<sequence length="209" mass="23169">MSDLSSLSRAERQKIQLQQDIIQAAFLEFSERGYHQTAIADIATRLGIGHGTFYRHFQNKRDILEKVIIDTVTKINSLLTGENAPAAVSTLAAYQEQCERIAERLIAFAQENPLALKLILLEATSIDAEMTQYVQSMIQMSATITAHYLQNGVEQGFLRQDLDTEATAHAIIGMITNGALRFLTAPDDLTALENYAVSVIQLIVQGMKN</sequence>
<keyword evidence="3" id="KW-0804">Transcription</keyword>
<organism evidence="6 7">
    <name type="scientific">Acinetobacter chinensis</name>
    <dbReference type="NCBI Taxonomy" id="2004650"/>
    <lineage>
        <taxon>Bacteria</taxon>
        <taxon>Pseudomonadati</taxon>
        <taxon>Pseudomonadota</taxon>
        <taxon>Gammaproteobacteria</taxon>
        <taxon>Moraxellales</taxon>
        <taxon>Moraxellaceae</taxon>
        <taxon>Acinetobacter</taxon>
    </lineage>
</organism>
<dbReference type="PROSITE" id="PS50977">
    <property type="entry name" value="HTH_TETR_2"/>
    <property type="match status" value="1"/>
</dbReference>
<keyword evidence="2 4" id="KW-0238">DNA-binding</keyword>
<proteinExistence type="predicted"/>
<dbReference type="RefSeq" id="WP_087514185.1">
    <property type="nucleotide sequence ID" value="NZ_CP032134.1"/>
</dbReference>
<evidence type="ECO:0000256" key="2">
    <source>
        <dbReference type="ARBA" id="ARBA00023125"/>
    </source>
</evidence>
<dbReference type="SUPFAM" id="SSF46689">
    <property type="entry name" value="Homeodomain-like"/>
    <property type="match status" value="1"/>
</dbReference>
<evidence type="ECO:0000259" key="5">
    <source>
        <dbReference type="PROSITE" id="PS50977"/>
    </source>
</evidence>
<dbReference type="Proteomes" id="UP000263753">
    <property type="component" value="Chromosome"/>
</dbReference>
<protein>
    <submittedName>
        <fullName evidence="6">TetR/AcrR family transcriptional regulator</fullName>
    </submittedName>
</protein>
<dbReference type="InterPro" id="IPR036271">
    <property type="entry name" value="Tet_transcr_reg_TetR-rel_C_sf"/>
</dbReference>
<dbReference type="EMBL" id="CP032134">
    <property type="protein sequence ID" value="AXY55419.1"/>
    <property type="molecule type" value="Genomic_DNA"/>
</dbReference>
<dbReference type="AlphaFoldDB" id="A0A3B7LY77"/>
<feature type="DNA-binding region" description="H-T-H motif" evidence="4">
    <location>
        <begin position="38"/>
        <end position="57"/>
    </location>
</feature>
<dbReference type="Pfam" id="PF00440">
    <property type="entry name" value="TetR_N"/>
    <property type="match status" value="1"/>
</dbReference>
<dbReference type="GO" id="GO:0000976">
    <property type="term" value="F:transcription cis-regulatory region binding"/>
    <property type="evidence" value="ECO:0007669"/>
    <property type="project" value="TreeGrafter"/>
</dbReference>
<dbReference type="PANTHER" id="PTHR30055:SF234">
    <property type="entry name" value="HTH-TYPE TRANSCRIPTIONAL REGULATOR BETI"/>
    <property type="match status" value="1"/>
</dbReference>
<evidence type="ECO:0000256" key="1">
    <source>
        <dbReference type="ARBA" id="ARBA00023015"/>
    </source>
</evidence>
<dbReference type="InterPro" id="IPR009057">
    <property type="entry name" value="Homeodomain-like_sf"/>
</dbReference>
<dbReference type="GO" id="GO:0003700">
    <property type="term" value="F:DNA-binding transcription factor activity"/>
    <property type="evidence" value="ECO:0007669"/>
    <property type="project" value="TreeGrafter"/>
</dbReference>
<name>A0A3B7LY77_9GAMM</name>
<feature type="domain" description="HTH tetR-type" evidence="5">
    <location>
        <begin position="15"/>
        <end position="75"/>
    </location>
</feature>
<keyword evidence="1" id="KW-0805">Transcription regulation</keyword>
<dbReference type="KEGG" id="achi:CDG60_01615"/>
<evidence type="ECO:0000313" key="7">
    <source>
        <dbReference type="Proteomes" id="UP000263753"/>
    </source>
</evidence>
<dbReference type="Gene3D" id="1.10.10.60">
    <property type="entry name" value="Homeodomain-like"/>
    <property type="match status" value="1"/>
</dbReference>
<dbReference type="PANTHER" id="PTHR30055">
    <property type="entry name" value="HTH-TYPE TRANSCRIPTIONAL REGULATOR RUTR"/>
    <property type="match status" value="1"/>
</dbReference>
<dbReference type="PRINTS" id="PR00455">
    <property type="entry name" value="HTHTETR"/>
</dbReference>
<reference evidence="7" key="1">
    <citation type="submission" date="2018-09" db="EMBL/GenBank/DDBJ databases">
        <title>The complete genome of Acinetobacter sp. strain WCHAc010005.</title>
        <authorList>
            <person name="Hu Y."/>
            <person name="Long H."/>
            <person name="Feng Y."/>
            <person name="Zong Z."/>
        </authorList>
    </citation>
    <scope>NUCLEOTIDE SEQUENCE [LARGE SCALE GENOMIC DNA]</scope>
    <source>
        <strain evidence="7">WCHAc010005</strain>
    </source>
</reference>
<dbReference type="InterPro" id="IPR001647">
    <property type="entry name" value="HTH_TetR"/>
</dbReference>